<dbReference type="SMART" id="SM00028">
    <property type="entry name" value="TPR"/>
    <property type="match status" value="7"/>
</dbReference>
<evidence type="ECO:0000256" key="1">
    <source>
        <dbReference type="ARBA" id="ARBA00022679"/>
    </source>
</evidence>
<keyword evidence="4" id="KW-1185">Reference proteome</keyword>
<dbReference type="Proteomes" id="UP000027982">
    <property type="component" value="Chromosome"/>
</dbReference>
<dbReference type="Gene3D" id="3.40.50.300">
    <property type="entry name" value="P-loop containing nucleotide triphosphate hydrolases"/>
    <property type="match status" value="1"/>
</dbReference>
<feature type="repeat" description="TPR" evidence="2">
    <location>
        <begin position="111"/>
        <end position="144"/>
    </location>
</feature>
<keyword evidence="1" id="KW-0808">Transferase</keyword>
<accession>A0A068NQ22</accession>
<dbReference type="KEGG" id="fgi:OP10G_0331"/>
<sequence>MVQRIGADIDSHLQTARRAYGAGAFADASRELEQIPEEGRGSPGFLLLYGACLARTRRSEEATRVFTELLAKDPECHEALTWMALLKKNHRSMHESIAYAQQAVSLKPEDAAGYGVLGSCYLSGRLPDLAIEALLRAIELSPDVAEHRHNLALSYLMAHRHREAIIQLRHAIELAPMSPENYLVLASTYSLFGMAGPAIECLREGLSNLPDCAPLHSSIAGMFATIRNDDAAEKHHRRAMELSRESRGGFGTWLLNQGRFGEAKEIFDDMIREGADPAFAYYGLMLSAKLTDSDSDTAFVERMKSLLGSSQLRPRSEMYLRYALGRAAEQRKLYEEAMGHFDAANRLAHTLYHAGSPVSEGRFAAEHAEVQRLYESIRSRSLQTDSAAAPIFIIGMIRSGTTLLDQIVSSHSSVASGGELRFWMEEGRRLVVRDSAPTEKELAALAEEYERYARLLAGPEERFTDKMPLNFAYAGIINAAMPNAHFLHIRRHPIDTCLSIWTTFFGQGPLFAYDKRQVVSYYREYTRAMDYWRGALPKDRLLEIDYEALIADPGKIVPQIVEFCGLPWEEACLHHDQNQSAINTPSRWQARQPIYKTSVERWRRYEPWLGEFAELLERE</sequence>
<dbReference type="Pfam" id="PF13432">
    <property type="entry name" value="TPR_16"/>
    <property type="match status" value="1"/>
</dbReference>
<dbReference type="PANTHER" id="PTHR12788">
    <property type="entry name" value="PROTEIN-TYROSINE SULFOTRANSFERASE 2"/>
    <property type="match status" value="1"/>
</dbReference>
<dbReference type="PANTHER" id="PTHR12788:SF10">
    <property type="entry name" value="PROTEIN-TYROSINE SULFOTRANSFERASE"/>
    <property type="match status" value="1"/>
</dbReference>
<dbReference type="PROSITE" id="PS50005">
    <property type="entry name" value="TPR"/>
    <property type="match status" value="1"/>
</dbReference>
<dbReference type="OrthoDB" id="9766687at2"/>
<organism evidence="3 4">
    <name type="scientific">Fimbriimonas ginsengisoli Gsoil 348</name>
    <dbReference type="NCBI Taxonomy" id="661478"/>
    <lineage>
        <taxon>Bacteria</taxon>
        <taxon>Bacillati</taxon>
        <taxon>Armatimonadota</taxon>
        <taxon>Fimbriimonadia</taxon>
        <taxon>Fimbriimonadales</taxon>
        <taxon>Fimbriimonadaceae</taxon>
        <taxon>Fimbriimonas</taxon>
    </lineage>
</organism>
<name>A0A068NQ22_FIMGI</name>
<dbReference type="InterPro" id="IPR011990">
    <property type="entry name" value="TPR-like_helical_dom_sf"/>
</dbReference>
<evidence type="ECO:0000313" key="4">
    <source>
        <dbReference type="Proteomes" id="UP000027982"/>
    </source>
</evidence>
<dbReference type="SUPFAM" id="SSF48452">
    <property type="entry name" value="TPR-like"/>
    <property type="match status" value="1"/>
</dbReference>
<keyword evidence="2" id="KW-0802">TPR repeat</keyword>
<evidence type="ECO:0000313" key="3">
    <source>
        <dbReference type="EMBL" id="AIE83699.1"/>
    </source>
</evidence>
<dbReference type="InterPro" id="IPR027417">
    <property type="entry name" value="P-loop_NTPase"/>
</dbReference>
<dbReference type="Pfam" id="PF13469">
    <property type="entry name" value="Sulfotransfer_3"/>
    <property type="match status" value="1"/>
</dbReference>
<dbReference type="InterPro" id="IPR026634">
    <property type="entry name" value="TPST-like"/>
</dbReference>
<dbReference type="EMBL" id="CP007139">
    <property type="protein sequence ID" value="AIE83699.1"/>
    <property type="molecule type" value="Genomic_DNA"/>
</dbReference>
<dbReference type="STRING" id="661478.OP10G_0331"/>
<dbReference type="InterPro" id="IPR019734">
    <property type="entry name" value="TPR_rpt"/>
</dbReference>
<proteinExistence type="predicted"/>
<dbReference type="GO" id="GO:0008476">
    <property type="term" value="F:protein-tyrosine sulfotransferase activity"/>
    <property type="evidence" value="ECO:0007669"/>
    <property type="project" value="InterPro"/>
</dbReference>
<reference evidence="3 4" key="1">
    <citation type="journal article" date="2014" name="PLoS ONE">
        <title>The first complete genome sequence of the class fimbriimonadia in the phylum armatimonadetes.</title>
        <authorList>
            <person name="Hu Z.Y."/>
            <person name="Wang Y.Z."/>
            <person name="Im W.T."/>
            <person name="Wang S.Y."/>
            <person name="Zhao G.P."/>
            <person name="Zheng H.J."/>
            <person name="Quan Z.X."/>
        </authorList>
    </citation>
    <scope>NUCLEOTIDE SEQUENCE [LARGE SCALE GENOMIC DNA]</scope>
    <source>
        <strain evidence="3">Gsoil 348</strain>
    </source>
</reference>
<evidence type="ECO:0000256" key="2">
    <source>
        <dbReference type="PROSITE-ProRule" id="PRU00339"/>
    </source>
</evidence>
<dbReference type="HOGENOM" id="CLU_017034_1_0_0"/>
<gene>
    <name evidence="3" type="ORF">OP10G_0331</name>
</gene>
<protein>
    <submittedName>
        <fullName evidence="3">TPR repeat-containing protein</fullName>
    </submittedName>
</protein>
<dbReference type="RefSeq" id="WP_025227630.1">
    <property type="nucleotide sequence ID" value="NZ_CP007139.1"/>
</dbReference>
<dbReference type="Gene3D" id="1.25.40.10">
    <property type="entry name" value="Tetratricopeptide repeat domain"/>
    <property type="match status" value="1"/>
</dbReference>
<dbReference type="SUPFAM" id="SSF52540">
    <property type="entry name" value="P-loop containing nucleoside triphosphate hydrolases"/>
    <property type="match status" value="1"/>
</dbReference>
<dbReference type="eggNOG" id="COG0457">
    <property type="taxonomic scope" value="Bacteria"/>
</dbReference>
<dbReference type="AlphaFoldDB" id="A0A068NQ22"/>